<feature type="compositionally biased region" description="Low complexity" evidence="1">
    <location>
        <begin position="2145"/>
        <end position="2178"/>
    </location>
</feature>
<feature type="compositionally biased region" description="Basic and acidic residues" evidence="1">
    <location>
        <begin position="853"/>
        <end position="865"/>
    </location>
</feature>
<accession>A0A8D8MFQ8</accession>
<feature type="domain" description="Tudor" evidence="2">
    <location>
        <begin position="2235"/>
        <end position="2294"/>
    </location>
</feature>
<sequence length="3144" mass="340692">MDGPITSLFVTYADVEAPFFVIYGQTDKKSVENVTACIKSYSGHFDSGIGSVTDPQQQLSAGMLCVGKYIDNIYYRVKVVSVDHKSHLVQGFFIDFGNKATIKVSDLRLVSLPKESNFLHVKPLCTKYVIANTVLVVGMEEKALQWIRPYVISEETSIKMVEPNINAIELYFNANGKSYSISSSLVHKGYGTTVRPEEQFYLYQNVIERKIPSSQLSQPPPPTSILKNPTTAAQRGLGSLGGVQGYGPPPTVESSLRPILKAPAVTSSPLRGGLVQPKPQSDALLQNQEYQVIVAYVDEEDMTIVVHKKEDADTELGRLLDNINSYPVQPYQSILEPGAYVLARQTPQDPLCRAVIVRIKDAEDQAQAYFIDFGHKAYLPMSEIFQLPEQFATQKGMAHRCHLANLELAGPWTKEVRQELEAIVSNRILRMKILTSPMKTKRTVTLSFVEDNRSVVDVLVQQLKPLMFESVHIPKGQTAEVVISHALNAARFFVQLTSNQAALDALMEEVQTYAEQELAGKPVQPAPFSETELINGNLPCVALFPDDGRWYRAIISDYEPQGKSITVRYVDYGNEGVVTTSDILPIPRHLMKARTQAVECSLSGHSSRRQTDMEETQFEALLEKHDYTFLMSIKMHLVGSVLLVELWERDTKSSVRNLLEAMLVAAQKAKAASPPLKPVLSSPKTSASSVSPSHHSAQQKDFGSLRGTSEDRAAVTSQAASHRPMLEKQRRQYSSDESGGESQHQRRKPTRDGGSGGDRSGPGGFPPSRQASGGFGGSEREGRGGAPPRREHNDRPSGNANPLYRDSADQDSSNEPRKGGRGGDRADAGDSRPARNPRYGDENEKPGGGGGRFNREPSSGDDRAKSFGGENKFRSAGGGGGGGGGWKGGREENKAGGGDSWKSRDGGADAGRDSWRSKGGESGGARASGGDSWTKKPRGEDFTSDSWGGGSGGKSFNAKSNSFPSAATSEPKRKGPPKGPVRQGQGGLQKQLPRKPPQLLDPYPAGGRVPTLPALGALAESAPRLVSVTHYESPLSFYVQLQDSHDSFLEFMKGLQSDYIKRRPIPRSDLQVGMHVMAQFTEDKALYRAEILQTSPEIKVRFFDYGNESSAPESKVWFIGPTHTSLPMQSIPCGLSNVQLSVQGDDATTLQCVPFFTEDAYQMSIRGYDESNKAQVDLASVESGVQVSARLVEAGLCKLVSRGVSVEDPVDLSLLPSQSVAVHISYVDSTGRFFVHLEPDKPDLITAKVAELLAKPDELFPLTPEEAVLGKFVLATPDFESWYRARLDAKTESDPVNYSVQFIDYGDAADVPIENLRDLPESLTSWCVQAFECRLLSAAGAGDTPLDETLENEFAETYNDVDASIVVTSVDENNRLSVLLYSDKGEFESKFHPSLPPSTPTPSPTIPLLLPYPVLRQGDKVIVSHATASQIFVQKVSNEASLAAFVETAFVGDLDGYYSTSTSLPALSEPSLGQIVAAKSVAFGTWYRARVEALEPELSVHYVDYGNSEVVPKDNLRALDPTHYYPPAFCLPGKLPVSFLGEHSHAVLLDNEEEFTIEYARPPLDGATNTESVTSAPSEWLVNLIATSGESAALAEQYVLKGMASPLENSPFVKELPVLNRWLSQGTTPVTVMSYDSPTDLAISLESDADAQEALQTRLQAFARDTLPILGECDELCLGKYTEDDAWYRARVLDAEFRALFVDYGNADIVPEIRKLSYPLRSVPELSVKCTLPVAPVEGEAWSAAAIERLEALVTDQTPQGKLLDVETGPLPSVELTLSDGTEVGTVLVNEGLAKRLGHKVVISHVNSVTDFFVQYVENEPLDLVFKVMETLEVNAPLGVESVAVGDKLVAAKFPEDEAWYRAKIVSKEAETEEGVTVLFVDFGNTAQVSEFRSLPSNVARLPPLAKQCSLGASPPPDEGEEGQWPETAQEKLNEISNGGEAEFTLTWLNRTEGLVTLTTSDGMNVQDILLEPPPLKNYILSHINTANDFYIQDSEDPTIGTITDLMAALESVAPLSQVSPGELVGAKFIDDSAWYRARVLSQEGGTTNVLFVDYGNTSAASEFRPLDATLAAYPPCALHCKLSPATPETDPAKAYSSAATARFVELSQGGETLYTADFEEEGEMRTADLYIGEDRVADLLAGLEESSSESTSATNDPPDTATPTTTTTGETQRGESTPAAHVPTGHASSAVSRATLVWVNSADDFYITSEASQDTLDAVADQLANAGEWPVLDSVKAGDLVVAQFTDDEAWYRSRVLQDSATGSYPVHFIDYGNASVATAFRAVPAGLTEAKIPALARHVKLTRPEGVHAWPDSATDALNEYVDQVEVEILCDGDPATVELIVDGKRLSTAVAGGAVETSDAAHDASKETKPKPSSPTKESTNVPKPKTSPEPSSPAKEATAADSTSSTAEVEEESELSETISCSPKESLIKAAESAATTETIRSVVKPPSSSEVASETLTDAPTSPSKTSSLKEKVRASEKTKVHLITHVNSPDDFYLMTDAEGSIQIGRLLSKAGEDFEKVHSVLVGGMYAVFNEREDAWYRAQLISLEDDDSSGSGLDMYCVKYVDLGNTDLVTKDGLRELPDSIREMPTVVKNCALETPGGDEDCVVWCDKAVDKLTELLVMGQFLIERMSEGDPARVVLKTTDGINVNEMLLEINAKAGGEGPSAGGADQKSPDDTLNDTIISEAPAKDLTNQRVIISHYGSDAEFAVQVVKDVNILVSINSLLDELKDVDSVEAGQIYAGKTPEGWFRVLVTEESKESAATEEGVYKVHRIDYGDTTQCAAFKTLNEDLSHIGRLAHEVGWKSGAEGAASDLLKQWAENKTEVTVVSVDETEDGKRCVVLKQDDGNDSTTATDQCNGSEETKQDDEKPPVEATTNGEAASPELKIKQESSDQSSSSPSTEKTTPTPTKPAPTSGEDDVKSPVNGHNTSLDETFTTCVGDETIVGSTGEADQEVYIVAQGSIQEFYIQTESDTATLEEISTALAEVGDKTHPRVTSGEVKQGEVYVCQFDDDRLWYRARILSKVSELWRVLFIDYGNVSMASEVRQCPDDISVELIPPQAKCCEFSNPAAEGGYDLSPSGPLGKAFKTFDFSSVDLRLKSLVLSRSGDDDKYSVEIVVSESGQNLLTYLTNQNEDVDK</sequence>
<feature type="domain" description="Tudor" evidence="2">
    <location>
        <begin position="1469"/>
        <end position="1526"/>
    </location>
</feature>
<feature type="region of interest" description="Disordered" evidence="1">
    <location>
        <begin position="2846"/>
        <end position="2939"/>
    </location>
</feature>
<feature type="compositionally biased region" description="Gly residues" evidence="1">
    <location>
        <begin position="753"/>
        <end position="763"/>
    </location>
</feature>
<evidence type="ECO:0000256" key="1">
    <source>
        <dbReference type="SAM" id="MobiDB-lite"/>
    </source>
</evidence>
<dbReference type="Gene3D" id="2.30.30.140">
    <property type="match status" value="12"/>
</dbReference>
<dbReference type="Gene3D" id="2.40.50.90">
    <property type="match status" value="7"/>
</dbReference>
<dbReference type="SMART" id="SM00333">
    <property type="entry name" value="TUDOR"/>
    <property type="match status" value="13"/>
</dbReference>
<feature type="domain" description="Tudor" evidence="2">
    <location>
        <begin position="1670"/>
        <end position="1725"/>
    </location>
</feature>
<dbReference type="SUPFAM" id="SSF63748">
    <property type="entry name" value="Tudor/PWWP/MBT"/>
    <property type="match status" value="12"/>
</dbReference>
<feature type="domain" description="Tudor" evidence="2">
    <location>
        <begin position="334"/>
        <end position="394"/>
    </location>
</feature>
<feature type="compositionally biased region" description="Low complexity" evidence="1">
    <location>
        <begin position="2396"/>
        <end position="2411"/>
    </location>
</feature>
<dbReference type="Pfam" id="PF00567">
    <property type="entry name" value="TUDOR"/>
    <property type="match status" value="12"/>
</dbReference>
<feature type="region of interest" description="Disordered" evidence="1">
    <location>
        <begin position="2358"/>
        <end position="2478"/>
    </location>
</feature>
<feature type="domain" description="Tudor" evidence="2">
    <location>
        <begin position="58"/>
        <end position="117"/>
    </location>
</feature>
<dbReference type="PROSITE" id="PS50304">
    <property type="entry name" value="TUDOR"/>
    <property type="match status" value="12"/>
</dbReference>
<dbReference type="PANTHER" id="PTHR22948">
    <property type="entry name" value="TUDOR DOMAIN CONTAINING PROTEIN"/>
    <property type="match status" value="1"/>
</dbReference>
<feature type="compositionally biased region" description="Basic and acidic residues" evidence="1">
    <location>
        <begin position="724"/>
        <end position="734"/>
    </location>
</feature>
<feature type="compositionally biased region" description="Basic and acidic residues" evidence="1">
    <location>
        <begin position="2362"/>
        <end position="2373"/>
    </location>
</feature>
<feature type="region of interest" description="Disordered" evidence="1">
    <location>
        <begin position="2664"/>
        <end position="2683"/>
    </location>
</feature>
<evidence type="ECO:0000259" key="2">
    <source>
        <dbReference type="PROSITE" id="PS50304"/>
    </source>
</evidence>
<feature type="region of interest" description="Disordered" evidence="1">
    <location>
        <begin position="670"/>
        <end position="1007"/>
    </location>
</feature>
<feature type="domain" description="Tudor" evidence="2">
    <location>
        <begin position="2018"/>
        <end position="2076"/>
    </location>
</feature>
<name>A0A8D8MFQ8_9HEMI</name>
<feature type="compositionally biased region" description="Polar residues" evidence="1">
    <location>
        <begin position="2854"/>
        <end position="2865"/>
    </location>
</feature>
<feature type="domain" description="Tudor" evidence="2">
    <location>
        <begin position="533"/>
        <end position="593"/>
    </location>
</feature>
<feature type="domain" description="Tudor" evidence="2">
    <location>
        <begin position="1266"/>
        <end position="1326"/>
    </location>
</feature>
<feature type="compositionally biased region" description="Basic and acidic residues" evidence="1">
    <location>
        <begin position="901"/>
        <end position="919"/>
    </location>
</feature>
<dbReference type="InterPro" id="IPR035437">
    <property type="entry name" value="SNase_OB-fold_sf"/>
</dbReference>
<dbReference type="GO" id="GO:0005737">
    <property type="term" value="C:cytoplasm"/>
    <property type="evidence" value="ECO:0007669"/>
    <property type="project" value="UniProtKB-ARBA"/>
</dbReference>
<reference evidence="3" key="1">
    <citation type="submission" date="2021-05" db="EMBL/GenBank/DDBJ databases">
        <authorList>
            <person name="Alioto T."/>
            <person name="Alioto T."/>
            <person name="Gomez Garrido J."/>
        </authorList>
    </citation>
    <scope>NUCLEOTIDE SEQUENCE</scope>
</reference>
<feature type="compositionally biased region" description="Basic and acidic residues" evidence="1">
    <location>
        <begin position="2866"/>
        <end position="2876"/>
    </location>
</feature>
<feature type="region of interest" description="Disordered" evidence="1">
    <location>
        <begin position="2144"/>
        <end position="2188"/>
    </location>
</feature>
<feature type="compositionally biased region" description="Basic and acidic residues" evidence="1">
    <location>
        <begin position="778"/>
        <end position="795"/>
    </location>
</feature>
<feature type="compositionally biased region" description="Low complexity" evidence="1">
    <location>
        <begin position="2377"/>
        <end position="2388"/>
    </location>
</feature>
<feature type="domain" description="Tudor" evidence="2">
    <location>
        <begin position="1842"/>
        <end position="1904"/>
    </location>
</feature>
<feature type="compositionally biased region" description="Polar residues" evidence="1">
    <location>
        <begin position="2930"/>
        <end position="2939"/>
    </location>
</feature>
<protein>
    <submittedName>
        <fullName evidence="3">Maternal protein tudor</fullName>
    </submittedName>
</protein>
<feature type="domain" description="Tudor" evidence="2">
    <location>
        <begin position="2526"/>
        <end position="2592"/>
    </location>
</feature>
<dbReference type="CDD" id="cd20379">
    <property type="entry name" value="Tudor_dTUD-like"/>
    <property type="match status" value="3"/>
</dbReference>
<feature type="domain" description="Tudor" evidence="2">
    <location>
        <begin position="3004"/>
        <end position="3062"/>
    </location>
</feature>
<feature type="compositionally biased region" description="Basic and acidic residues" evidence="1">
    <location>
        <begin position="814"/>
        <end position="845"/>
    </location>
</feature>
<feature type="compositionally biased region" description="Low complexity" evidence="1">
    <location>
        <begin position="2897"/>
        <end position="2920"/>
    </location>
</feature>
<evidence type="ECO:0000313" key="3">
    <source>
        <dbReference type="EMBL" id="CAG6622486.1"/>
    </source>
</evidence>
<organism evidence="3">
    <name type="scientific">Cacopsylla melanoneura</name>
    <dbReference type="NCBI Taxonomy" id="428564"/>
    <lineage>
        <taxon>Eukaryota</taxon>
        <taxon>Metazoa</taxon>
        <taxon>Ecdysozoa</taxon>
        <taxon>Arthropoda</taxon>
        <taxon>Hexapoda</taxon>
        <taxon>Insecta</taxon>
        <taxon>Pterygota</taxon>
        <taxon>Neoptera</taxon>
        <taxon>Paraneoptera</taxon>
        <taxon>Hemiptera</taxon>
        <taxon>Sternorrhyncha</taxon>
        <taxon>Psylloidea</taxon>
        <taxon>Psyllidae</taxon>
        <taxon>Psyllinae</taxon>
        <taxon>Cacopsylla</taxon>
    </lineage>
</organism>
<feature type="compositionally biased region" description="Low complexity" evidence="1">
    <location>
        <begin position="670"/>
        <end position="696"/>
    </location>
</feature>
<feature type="domain" description="Tudor" evidence="2">
    <location>
        <begin position="1069"/>
        <end position="1126"/>
    </location>
</feature>
<feature type="compositionally biased region" description="Polar residues" evidence="1">
    <location>
        <begin position="2451"/>
        <end position="2472"/>
    </location>
</feature>
<dbReference type="InterPro" id="IPR050621">
    <property type="entry name" value="Tudor_domain_containing"/>
</dbReference>
<dbReference type="EMBL" id="HBUF01052663">
    <property type="protein sequence ID" value="CAG6622486.1"/>
    <property type="molecule type" value="Transcribed_RNA"/>
</dbReference>
<feature type="compositionally biased region" description="Gly residues" evidence="1">
    <location>
        <begin position="876"/>
        <end position="887"/>
    </location>
</feature>
<dbReference type="PANTHER" id="PTHR22948:SF76">
    <property type="entry name" value="FI20010P1-RELATED"/>
    <property type="match status" value="1"/>
</dbReference>
<proteinExistence type="predicted"/>
<dbReference type="InterPro" id="IPR002999">
    <property type="entry name" value="Tudor"/>
</dbReference>